<proteinExistence type="predicted"/>
<feature type="chain" id="PRO_5046975986" description="DUF3221 domain-containing protein" evidence="1">
    <location>
        <begin position="25"/>
        <end position="105"/>
    </location>
</feature>
<dbReference type="PROSITE" id="PS51257">
    <property type="entry name" value="PROKAR_LIPOPROTEIN"/>
    <property type="match status" value="1"/>
</dbReference>
<dbReference type="RefSeq" id="WP_204699033.1">
    <property type="nucleotide sequence ID" value="NZ_JAFBEC010000011.1"/>
</dbReference>
<reference evidence="2 3" key="1">
    <citation type="submission" date="2021-01" db="EMBL/GenBank/DDBJ databases">
        <title>Genomic Encyclopedia of Type Strains, Phase IV (KMG-IV): sequencing the most valuable type-strain genomes for metagenomic binning, comparative biology and taxonomic classification.</title>
        <authorList>
            <person name="Goeker M."/>
        </authorList>
    </citation>
    <scope>NUCLEOTIDE SEQUENCE [LARGE SCALE GENOMIC DNA]</scope>
    <source>
        <strain evidence="2 3">DSM 25540</strain>
    </source>
</reference>
<name>A0ABS2PG06_9BACL</name>
<dbReference type="EMBL" id="JAFBEC010000011">
    <property type="protein sequence ID" value="MBM7634286.1"/>
    <property type="molecule type" value="Genomic_DNA"/>
</dbReference>
<feature type="signal peptide" evidence="1">
    <location>
        <begin position="1"/>
        <end position="24"/>
    </location>
</feature>
<evidence type="ECO:0000256" key="1">
    <source>
        <dbReference type="SAM" id="SignalP"/>
    </source>
</evidence>
<keyword evidence="1" id="KW-0732">Signal</keyword>
<gene>
    <name evidence="2" type="ORF">JOD17_003388</name>
</gene>
<comment type="caution">
    <text evidence="2">The sequence shown here is derived from an EMBL/GenBank/DDBJ whole genome shotgun (WGS) entry which is preliminary data.</text>
</comment>
<dbReference type="Proteomes" id="UP000741863">
    <property type="component" value="Unassembled WGS sequence"/>
</dbReference>
<accession>A0ABS2PG06</accession>
<organism evidence="2 3">
    <name type="scientific">Geomicrobium sediminis</name>
    <dbReference type="NCBI Taxonomy" id="1347788"/>
    <lineage>
        <taxon>Bacteria</taxon>
        <taxon>Bacillati</taxon>
        <taxon>Bacillota</taxon>
        <taxon>Bacilli</taxon>
        <taxon>Bacillales</taxon>
        <taxon>Geomicrobium</taxon>
    </lineage>
</organism>
<sequence length="105" mass="11574">MMNKLMIIPILCLLLMGCSTSTNEQIDHEDTHTIEGKIISMGFLSNSFSIAPEHESFDELVVNTRNSDIPSRAKVGDTVVIGFDGSIMESDPPQVHALSIERINE</sequence>
<keyword evidence="3" id="KW-1185">Reference proteome</keyword>
<protein>
    <recommendedName>
        <fullName evidence="4">DUF3221 domain-containing protein</fullName>
    </recommendedName>
</protein>
<evidence type="ECO:0008006" key="4">
    <source>
        <dbReference type="Google" id="ProtNLM"/>
    </source>
</evidence>
<evidence type="ECO:0000313" key="3">
    <source>
        <dbReference type="Proteomes" id="UP000741863"/>
    </source>
</evidence>
<evidence type="ECO:0000313" key="2">
    <source>
        <dbReference type="EMBL" id="MBM7634286.1"/>
    </source>
</evidence>